<dbReference type="GO" id="GO:0004553">
    <property type="term" value="F:hydrolase activity, hydrolyzing O-glycosyl compounds"/>
    <property type="evidence" value="ECO:0007669"/>
    <property type="project" value="InterPro"/>
</dbReference>
<feature type="site" description="Important for catalytic activity, responsible for pKa modulation of the active site Glu and correct orientation of both the proton donor and substrate" evidence="6">
    <location>
        <position position="248"/>
    </location>
</feature>
<evidence type="ECO:0000256" key="7">
    <source>
        <dbReference type="RuleBase" id="RU361187"/>
    </source>
</evidence>
<proteinExistence type="inferred from homology"/>
<keyword evidence="5 7" id="KW-0326">Glycosidase</keyword>
<comment type="caution">
    <text evidence="9">The sequence shown here is derived from an EMBL/GenBank/DDBJ whole genome shotgun (WGS) entry which is preliminary data.</text>
</comment>
<name>A0A4Q1SH33_9BACT</name>
<evidence type="ECO:0000256" key="5">
    <source>
        <dbReference type="ARBA" id="ARBA00023295"/>
    </source>
</evidence>
<evidence type="ECO:0000313" key="9">
    <source>
        <dbReference type="EMBL" id="RXS96844.1"/>
    </source>
</evidence>
<reference evidence="9 10" key="1">
    <citation type="journal article" date="2016" name="Int. J. Syst. Evol. Microbiol.">
        <title>Acidipila dinghuensis sp. nov., an acidobacterium isolated from forest soil.</title>
        <authorList>
            <person name="Jiang Y.W."/>
            <person name="Wang J."/>
            <person name="Chen M.H."/>
            <person name="Lv Y.Y."/>
            <person name="Qiu L.H."/>
        </authorList>
    </citation>
    <scope>NUCLEOTIDE SEQUENCE [LARGE SCALE GENOMIC DNA]</scope>
    <source>
        <strain evidence="9 10">DHOF10</strain>
    </source>
</reference>
<dbReference type="SUPFAM" id="SSF75005">
    <property type="entry name" value="Arabinanase/levansucrase/invertase"/>
    <property type="match status" value="1"/>
</dbReference>
<gene>
    <name evidence="9" type="ORF">ESZ00_02560</name>
</gene>
<dbReference type="Proteomes" id="UP000290253">
    <property type="component" value="Unassembled WGS sequence"/>
</dbReference>
<dbReference type="PANTHER" id="PTHR43772">
    <property type="entry name" value="ENDO-1,4-BETA-XYLANASE"/>
    <property type="match status" value="1"/>
</dbReference>
<keyword evidence="10" id="KW-1185">Reference proteome</keyword>
<evidence type="ECO:0000256" key="1">
    <source>
        <dbReference type="ARBA" id="ARBA00009865"/>
    </source>
</evidence>
<dbReference type="CDD" id="cd18827">
    <property type="entry name" value="GH43_XlnD-like"/>
    <property type="match status" value="1"/>
</dbReference>
<evidence type="ECO:0000256" key="8">
    <source>
        <dbReference type="SAM" id="MobiDB-lite"/>
    </source>
</evidence>
<dbReference type="EMBL" id="SDMK01000001">
    <property type="protein sequence ID" value="RXS96844.1"/>
    <property type="molecule type" value="Genomic_DNA"/>
</dbReference>
<comment type="similarity">
    <text evidence="1 7">Belongs to the glycosyl hydrolase 43 family.</text>
</comment>
<accession>A0A4Q1SH33</accession>
<evidence type="ECO:0000256" key="3">
    <source>
        <dbReference type="ARBA" id="ARBA00022801"/>
    </source>
</evidence>
<dbReference type="InterPro" id="IPR052176">
    <property type="entry name" value="Glycosyl_Hydrlase_43_Enz"/>
</dbReference>
<dbReference type="PANTHER" id="PTHR43772:SF2">
    <property type="entry name" value="PUTATIVE (AFU_ORTHOLOGUE AFUA_2G04480)-RELATED"/>
    <property type="match status" value="1"/>
</dbReference>
<keyword evidence="2" id="KW-0858">Xylan degradation</keyword>
<keyword evidence="4" id="KW-0119">Carbohydrate metabolism</keyword>
<dbReference type="Pfam" id="PF04616">
    <property type="entry name" value="Glyco_hydro_43"/>
    <property type="match status" value="1"/>
</dbReference>
<dbReference type="GO" id="GO:0045493">
    <property type="term" value="P:xylan catabolic process"/>
    <property type="evidence" value="ECO:0007669"/>
    <property type="project" value="UniProtKB-KW"/>
</dbReference>
<evidence type="ECO:0000256" key="6">
    <source>
        <dbReference type="PIRSR" id="PIRSR606710-2"/>
    </source>
</evidence>
<sequence>MHPPFEKTDDPTSFTPRLASAPRIQKQHPFPGKAHAQPYLLQWSQSRGWYRFPKSPLAGTSVYRSVLRTTLRQGLSSLALLAFAATAWSQASANLEKQGYYADPEIHIFDGQYWIYPTTSDPKPDPSHHESFSPDQTRLREGHVIHPVYLLHTSFDALSSPDLVHWTKHPYVLDVKDVAWAAYAMWAPTAIHINGGYYLIFAANDIQKNDTFQGGIGVAVADNPAGPFVDALGHPLIGEFHNGAQPIDPFIMKDDDGSIYLYYGGQGHCNVVQLSPDLTHVIAMKDGSMYKEITPKDYTEGPFVIKRKGVYYFMWSEGDWGDSSYGVAYAKSTSPTGPFERVGKILSTDPKIAFGPGHHSVLHIPGTDDWYIVYHRHPLGTTDIAQRVLAIDEMHFDANGNIEPIRMTADGPGPRPVTKKQSE</sequence>
<evidence type="ECO:0000313" key="10">
    <source>
        <dbReference type="Proteomes" id="UP000290253"/>
    </source>
</evidence>
<dbReference type="Gene3D" id="2.115.10.20">
    <property type="entry name" value="Glycosyl hydrolase domain, family 43"/>
    <property type="match status" value="1"/>
</dbReference>
<dbReference type="OrthoDB" id="9801455at2"/>
<feature type="region of interest" description="Disordered" evidence="8">
    <location>
        <begin position="403"/>
        <end position="423"/>
    </location>
</feature>
<evidence type="ECO:0000256" key="4">
    <source>
        <dbReference type="ARBA" id="ARBA00023277"/>
    </source>
</evidence>
<protein>
    <submittedName>
        <fullName evidence="9">Arabinan endo-1,5-alpha-L-arabinosidase</fullName>
    </submittedName>
</protein>
<keyword evidence="2" id="KW-0624">Polysaccharide degradation</keyword>
<dbReference type="AlphaFoldDB" id="A0A4Q1SH33"/>
<dbReference type="InterPro" id="IPR023296">
    <property type="entry name" value="Glyco_hydro_beta-prop_sf"/>
</dbReference>
<dbReference type="InterPro" id="IPR006710">
    <property type="entry name" value="Glyco_hydro_43"/>
</dbReference>
<evidence type="ECO:0000256" key="2">
    <source>
        <dbReference type="ARBA" id="ARBA00022651"/>
    </source>
</evidence>
<organism evidence="9 10">
    <name type="scientific">Silvibacterium dinghuense</name>
    <dbReference type="NCBI Taxonomy" id="1560006"/>
    <lineage>
        <taxon>Bacteria</taxon>
        <taxon>Pseudomonadati</taxon>
        <taxon>Acidobacteriota</taxon>
        <taxon>Terriglobia</taxon>
        <taxon>Terriglobales</taxon>
        <taxon>Acidobacteriaceae</taxon>
        <taxon>Silvibacterium</taxon>
    </lineage>
</organism>
<keyword evidence="3 7" id="KW-0378">Hydrolase</keyword>